<keyword evidence="2" id="KW-1185">Reference proteome</keyword>
<dbReference type="Proteomes" id="UP000235672">
    <property type="component" value="Unassembled WGS sequence"/>
</dbReference>
<dbReference type="AlphaFoldDB" id="A0A2J6PSB5"/>
<accession>A0A2J6PSB5</accession>
<proteinExistence type="predicted"/>
<protein>
    <submittedName>
        <fullName evidence="1">Uncharacterized protein</fullName>
    </submittedName>
</protein>
<reference evidence="1 2" key="1">
    <citation type="submission" date="2016-05" db="EMBL/GenBank/DDBJ databases">
        <title>A degradative enzymes factory behind the ericoid mycorrhizal symbiosis.</title>
        <authorList>
            <consortium name="DOE Joint Genome Institute"/>
            <person name="Martino E."/>
            <person name="Morin E."/>
            <person name="Grelet G."/>
            <person name="Kuo A."/>
            <person name="Kohler A."/>
            <person name="Daghino S."/>
            <person name="Barry K."/>
            <person name="Choi C."/>
            <person name="Cichocki N."/>
            <person name="Clum A."/>
            <person name="Copeland A."/>
            <person name="Hainaut M."/>
            <person name="Haridas S."/>
            <person name="Labutti K."/>
            <person name="Lindquist E."/>
            <person name="Lipzen A."/>
            <person name="Khouja H.-R."/>
            <person name="Murat C."/>
            <person name="Ohm R."/>
            <person name="Olson A."/>
            <person name="Spatafora J."/>
            <person name="Veneault-Fourrey C."/>
            <person name="Henrissat B."/>
            <person name="Grigoriev I."/>
            <person name="Martin F."/>
            <person name="Perotto S."/>
        </authorList>
    </citation>
    <scope>NUCLEOTIDE SEQUENCE [LARGE SCALE GENOMIC DNA]</scope>
    <source>
        <strain evidence="1 2">UAMH 7357</strain>
    </source>
</reference>
<sequence length="302" mass="32418">MPWRFEPKRNTPACELPTGIAGRRKSAASIISEPDSLTRTADQPWRSARNVALRQSHGLQPYAQLWWNKTWNDGKHCGTGRSNSGTAVYEGAGGGLADLATVAGNALEGYLHILPRRVGALFPTDCASIRGGTIHIPGKLTESTRNDWPLAEGSKDDLRLEFLRSVSWESPEVPTPTSAALLAGPRRGIGARASSPFSASSHMTRLRGRQERGVGSLLVGTQCRIQGTSRSTQPTQSISLLHLPGLSSRCLGPVVPPQTAWQKGGGERGATYDLNWRQPARIMLAAPGEGVLSWSTDAAHGF</sequence>
<organism evidence="1 2">
    <name type="scientific">Hyaloscypha hepaticicola</name>
    <dbReference type="NCBI Taxonomy" id="2082293"/>
    <lineage>
        <taxon>Eukaryota</taxon>
        <taxon>Fungi</taxon>
        <taxon>Dikarya</taxon>
        <taxon>Ascomycota</taxon>
        <taxon>Pezizomycotina</taxon>
        <taxon>Leotiomycetes</taxon>
        <taxon>Helotiales</taxon>
        <taxon>Hyaloscyphaceae</taxon>
        <taxon>Hyaloscypha</taxon>
    </lineage>
</organism>
<evidence type="ECO:0000313" key="2">
    <source>
        <dbReference type="Proteomes" id="UP000235672"/>
    </source>
</evidence>
<name>A0A2J6PSB5_9HELO</name>
<dbReference type="EMBL" id="KZ613502">
    <property type="protein sequence ID" value="PMD16930.1"/>
    <property type="molecule type" value="Genomic_DNA"/>
</dbReference>
<gene>
    <name evidence="1" type="ORF">NA56DRAFT_708148</name>
</gene>
<evidence type="ECO:0000313" key="1">
    <source>
        <dbReference type="EMBL" id="PMD16930.1"/>
    </source>
</evidence>